<comment type="caution">
    <text evidence="2">The sequence shown here is derived from an EMBL/GenBank/DDBJ whole genome shotgun (WGS) entry which is preliminary data.</text>
</comment>
<evidence type="ECO:0000256" key="1">
    <source>
        <dbReference type="SAM" id="MobiDB-lite"/>
    </source>
</evidence>
<feature type="compositionally biased region" description="Basic and acidic residues" evidence="1">
    <location>
        <begin position="54"/>
        <end position="66"/>
    </location>
</feature>
<gene>
    <name evidence="2" type="ORF">PLEPLA_LOCUS2494</name>
</gene>
<keyword evidence="3" id="KW-1185">Reference proteome</keyword>
<proteinExistence type="predicted"/>
<organism evidence="2 3">
    <name type="scientific">Pleuronectes platessa</name>
    <name type="common">European plaice</name>
    <dbReference type="NCBI Taxonomy" id="8262"/>
    <lineage>
        <taxon>Eukaryota</taxon>
        <taxon>Metazoa</taxon>
        <taxon>Chordata</taxon>
        <taxon>Craniata</taxon>
        <taxon>Vertebrata</taxon>
        <taxon>Euteleostomi</taxon>
        <taxon>Actinopterygii</taxon>
        <taxon>Neopterygii</taxon>
        <taxon>Teleostei</taxon>
        <taxon>Neoteleostei</taxon>
        <taxon>Acanthomorphata</taxon>
        <taxon>Carangaria</taxon>
        <taxon>Pleuronectiformes</taxon>
        <taxon>Pleuronectoidei</taxon>
        <taxon>Pleuronectidae</taxon>
        <taxon>Pleuronectes</taxon>
    </lineage>
</organism>
<accession>A0A9N7Y6U9</accession>
<reference evidence="2" key="1">
    <citation type="submission" date="2020-03" db="EMBL/GenBank/DDBJ databases">
        <authorList>
            <person name="Weist P."/>
        </authorList>
    </citation>
    <scope>NUCLEOTIDE SEQUENCE</scope>
</reference>
<evidence type="ECO:0000313" key="2">
    <source>
        <dbReference type="EMBL" id="CAB1414782.1"/>
    </source>
</evidence>
<dbReference type="Proteomes" id="UP001153269">
    <property type="component" value="Unassembled WGS sequence"/>
</dbReference>
<feature type="compositionally biased region" description="Basic residues" evidence="1">
    <location>
        <begin position="34"/>
        <end position="45"/>
    </location>
</feature>
<dbReference type="EMBL" id="CADEAL010000124">
    <property type="protein sequence ID" value="CAB1414782.1"/>
    <property type="molecule type" value="Genomic_DNA"/>
</dbReference>
<feature type="region of interest" description="Disordered" evidence="1">
    <location>
        <begin position="1"/>
        <end position="66"/>
    </location>
</feature>
<protein>
    <submittedName>
        <fullName evidence="2">Uncharacterized protein</fullName>
    </submittedName>
</protein>
<dbReference type="AlphaFoldDB" id="A0A9N7Y6U9"/>
<sequence length="66" mass="6954">MGKTKTSVTAADRRKSPRLAVRAKPAQAEAKTKPVAKKGPKAKKAKATENGNPKAEEPKAEATEAK</sequence>
<name>A0A9N7Y6U9_PLEPL</name>
<evidence type="ECO:0000313" key="3">
    <source>
        <dbReference type="Proteomes" id="UP001153269"/>
    </source>
</evidence>